<keyword evidence="6 8" id="KW-1133">Transmembrane helix</keyword>
<evidence type="ECO:0000313" key="12">
    <source>
        <dbReference type="Proteomes" id="UP000503540"/>
    </source>
</evidence>
<feature type="transmembrane region" description="Helical" evidence="8">
    <location>
        <begin position="331"/>
        <end position="355"/>
    </location>
</feature>
<dbReference type="GO" id="GO:0055085">
    <property type="term" value="P:transmembrane transport"/>
    <property type="evidence" value="ECO:0007669"/>
    <property type="project" value="InterPro"/>
</dbReference>
<name>A0A6G9YMG6_9NOCA</name>
<dbReference type="SUPFAM" id="SSF161098">
    <property type="entry name" value="MetI-like"/>
    <property type="match status" value="1"/>
</dbReference>
<comment type="subcellular location">
    <subcellularLocation>
        <location evidence="1 8">Cell membrane</location>
        <topology evidence="1 8">Multi-pass membrane protein</topology>
    </subcellularLocation>
</comment>
<dbReference type="GO" id="GO:0005886">
    <property type="term" value="C:plasma membrane"/>
    <property type="evidence" value="ECO:0007669"/>
    <property type="project" value="UniProtKB-SubCell"/>
</dbReference>
<keyword evidence="12" id="KW-1185">Reference proteome</keyword>
<dbReference type="AlphaFoldDB" id="A0A6G9YMG6"/>
<gene>
    <name evidence="11" type="ORF">F5544_32720</name>
</gene>
<evidence type="ECO:0000256" key="8">
    <source>
        <dbReference type="RuleBase" id="RU363032"/>
    </source>
</evidence>
<keyword evidence="4" id="KW-1003">Cell membrane</keyword>
<evidence type="ECO:0000259" key="10">
    <source>
        <dbReference type="PROSITE" id="PS50928"/>
    </source>
</evidence>
<proteinExistence type="inferred from homology"/>
<evidence type="ECO:0000256" key="6">
    <source>
        <dbReference type="ARBA" id="ARBA00022989"/>
    </source>
</evidence>
<dbReference type="GO" id="GO:0033223">
    <property type="term" value="P:2-aminoethylphosphonate transport"/>
    <property type="evidence" value="ECO:0007669"/>
    <property type="project" value="InterPro"/>
</dbReference>
<dbReference type="Proteomes" id="UP000503540">
    <property type="component" value="Chromosome"/>
</dbReference>
<evidence type="ECO:0000256" key="7">
    <source>
        <dbReference type="ARBA" id="ARBA00023136"/>
    </source>
</evidence>
<organism evidence="11 12">
    <name type="scientific">Nocardia arthritidis</name>
    <dbReference type="NCBI Taxonomy" id="228602"/>
    <lineage>
        <taxon>Bacteria</taxon>
        <taxon>Bacillati</taxon>
        <taxon>Actinomycetota</taxon>
        <taxon>Actinomycetes</taxon>
        <taxon>Mycobacteriales</taxon>
        <taxon>Nocardiaceae</taxon>
        <taxon>Nocardia</taxon>
    </lineage>
</organism>
<dbReference type="PANTHER" id="PTHR42929">
    <property type="entry name" value="INNER MEMBRANE ABC TRANSPORTER PERMEASE PROTEIN YDCU-RELATED-RELATED"/>
    <property type="match status" value="1"/>
</dbReference>
<keyword evidence="5 8" id="KW-0812">Transmembrane</keyword>
<evidence type="ECO:0000256" key="4">
    <source>
        <dbReference type="ARBA" id="ARBA00022475"/>
    </source>
</evidence>
<dbReference type="Pfam" id="PF00528">
    <property type="entry name" value="BPD_transp_1"/>
    <property type="match status" value="1"/>
</dbReference>
<feature type="transmembrane region" description="Helical" evidence="8">
    <location>
        <begin position="151"/>
        <end position="175"/>
    </location>
</feature>
<evidence type="ECO:0000313" key="11">
    <source>
        <dbReference type="EMBL" id="QIS14381.1"/>
    </source>
</evidence>
<sequence>MRPPRWTRWSGCCSPIRRVYSSRRRSAPNHWLAPPIPPSVHRKRGHEGPAVPRRTAKGAGPHRDPSVRGGQMSTVLEVSQAAAAPPAPERHWRPVVWTLPPLLVVLAIAVYPIARVLAESTVTPSGRGTGVWADTLTSAAFRNALWRTVSIAVASTAGCLLLGTFLAVVLAFVPFPGSALVGRLIDTVLTLPSFLVTLAFTFLYGTAGAVNALITEITGRTTPVLDFLGTPLGVIAAETTFFTPFVVRPLLAAFAQLPREQLDVAASLGASPWRVLRQVVLPEAWPALAAGGSLVLLLTLNEFGIVLFTGAKGVLTLPALIYTRGIVTFDLPGAAVLASVQVALSLTLYTAYRVVFARFTAARGR</sequence>
<evidence type="ECO:0000256" key="3">
    <source>
        <dbReference type="ARBA" id="ARBA00022448"/>
    </source>
</evidence>
<dbReference type="InterPro" id="IPR000515">
    <property type="entry name" value="MetI-like"/>
</dbReference>
<feature type="region of interest" description="Disordered" evidence="9">
    <location>
        <begin position="28"/>
        <end position="69"/>
    </location>
</feature>
<keyword evidence="3 8" id="KW-0813">Transport</keyword>
<dbReference type="CDD" id="cd06261">
    <property type="entry name" value="TM_PBP2"/>
    <property type="match status" value="1"/>
</dbReference>
<protein>
    <submittedName>
        <fullName evidence="11">2-aminoethylphosphonate ABC transporter permease subunit</fullName>
    </submittedName>
</protein>
<evidence type="ECO:0000256" key="1">
    <source>
        <dbReference type="ARBA" id="ARBA00004651"/>
    </source>
</evidence>
<dbReference type="NCBIfam" id="NF011624">
    <property type="entry name" value="PRK15050.1"/>
    <property type="match status" value="1"/>
</dbReference>
<feature type="transmembrane region" description="Helical" evidence="8">
    <location>
        <begin position="284"/>
        <end position="311"/>
    </location>
</feature>
<feature type="transmembrane region" description="Helical" evidence="8">
    <location>
        <begin position="187"/>
        <end position="207"/>
    </location>
</feature>
<dbReference type="InterPro" id="IPR017636">
    <property type="entry name" value="AminoethylPonate_ABC_perm-PhnU"/>
</dbReference>
<dbReference type="NCBIfam" id="TIGR03226">
    <property type="entry name" value="PhnU"/>
    <property type="match status" value="1"/>
</dbReference>
<comment type="similarity">
    <text evidence="2">Belongs to the binding-protein-dependent transport system permease family. CysTW subfamily.</text>
</comment>
<keyword evidence="7 8" id="KW-0472">Membrane</keyword>
<dbReference type="PANTHER" id="PTHR42929:SF1">
    <property type="entry name" value="INNER MEMBRANE ABC TRANSPORTER PERMEASE PROTEIN YDCU-RELATED"/>
    <property type="match status" value="1"/>
</dbReference>
<dbReference type="KEGG" id="nah:F5544_32720"/>
<reference evidence="11 12" key="1">
    <citation type="journal article" date="2019" name="ACS Chem. Biol.">
        <title>Identification and Mobilization of a Cryptic Antibiotic Biosynthesis Gene Locus from a Human-Pathogenic Nocardia Isolate.</title>
        <authorList>
            <person name="Herisse M."/>
            <person name="Ishida K."/>
            <person name="Porter J.L."/>
            <person name="Howden B."/>
            <person name="Hertweck C."/>
            <person name="Stinear T.P."/>
            <person name="Pidot S.J."/>
        </authorList>
    </citation>
    <scope>NUCLEOTIDE SEQUENCE [LARGE SCALE GENOMIC DNA]</scope>
    <source>
        <strain evidence="11 12">AUSMDU00012717</strain>
    </source>
</reference>
<dbReference type="PROSITE" id="PS50928">
    <property type="entry name" value="ABC_TM1"/>
    <property type="match status" value="1"/>
</dbReference>
<accession>A0A6G9YMG6</accession>
<evidence type="ECO:0000256" key="2">
    <source>
        <dbReference type="ARBA" id="ARBA00007069"/>
    </source>
</evidence>
<feature type="domain" description="ABC transmembrane type-1" evidence="10">
    <location>
        <begin position="145"/>
        <end position="350"/>
    </location>
</feature>
<evidence type="ECO:0000256" key="9">
    <source>
        <dbReference type="SAM" id="MobiDB-lite"/>
    </source>
</evidence>
<dbReference type="Gene3D" id="1.10.3720.10">
    <property type="entry name" value="MetI-like"/>
    <property type="match status" value="1"/>
</dbReference>
<evidence type="ECO:0000256" key="5">
    <source>
        <dbReference type="ARBA" id="ARBA00022692"/>
    </source>
</evidence>
<dbReference type="EMBL" id="CP046172">
    <property type="protein sequence ID" value="QIS14381.1"/>
    <property type="molecule type" value="Genomic_DNA"/>
</dbReference>
<dbReference type="InterPro" id="IPR035906">
    <property type="entry name" value="MetI-like_sf"/>
</dbReference>